<dbReference type="Gene3D" id="1.10.10.10">
    <property type="entry name" value="Winged helix-like DNA-binding domain superfamily/Winged helix DNA-binding domain"/>
    <property type="match status" value="2"/>
</dbReference>
<comment type="subcellular location">
    <subcellularLocation>
        <location evidence="1 5">Cytoplasm</location>
    </subcellularLocation>
</comment>
<evidence type="ECO:0000256" key="5">
    <source>
        <dbReference type="HAMAP-Rule" id="MF_01114"/>
    </source>
</evidence>
<evidence type="ECO:0000256" key="1">
    <source>
        <dbReference type="ARBA" id="ARBA00004496"/>
    </source>
</evidence>
<evidence type="ECO:0000259" key="6">
    <source>
        <dbReference type="Pfam" id="PF02631"/>
    </source>
</evidence>
<dbReference type="InterPro" id="IPR053926">
    <property type="entry name" value="RecX_HTH_1st"/>
</dbReference>
<dbReference type="Proteomes" id="UP000198744">
    <property type="component" value="Unassembled WGS sequence"/>
</dbReference>
<dbReference type="PANTHER" id="PTHR33602">
    <property type="entry name" value="REGULATORY PROTEIN RECX FAMILY PROTEIN"/>
    <property type="match status" value="1"/>
</dbReference>
<evidence type="ECO:0000259" key="7">
    <source>
        <dbReference type="Pfam" id="PF21982"/>
    </source>
</evidence>
<dbReference type="InterPro" id="IPR036388">
    <property type="entry name" value="WH-like_DNA-bd_sf"/>
</dbReference>
<accession>A0A1H7UQP7</accession>
<dbReference type="RefSeq" id="WP_093881966.1">
    <property type="nucleotide sequence ID" value="NZ_FOBS01000002.1"/>
</dbReference>
<dbReference type="Pfam" id="PF21982">
    <property type="entry name" value="RecX_HTH1"/>
    <property type="match status" value="1"/>
</dbReference>
<feature type="domain" description="RecX first three-helical" evidence="7">
    <location>
        <begin position="15"/>
        <end position="54"/>
    </location>
</feature>
<dbReference type="InterPro" id="IPR003783">
    <property type="entry name" value="Regulatory_RecX"/>
</dbReference>
<dbReference type="GO" id="GO:0005737">
    <property type="term" value="C:cytoplasm"/>
    <property type="evidence" value="ECO:0007669"/>
    <property type="project" value="UniProtKB-SubCell"/>
</dbReference>
<organism evidence="8 9">
    <name type="scientific">Syntrophus gentianae</name>
    <dbReference type="NCBI Taxonomy" id="43775"/>
    <lineage>
        <taxon>Bacteria</taxon>
        <taxon>Pseudomonadati</taxon>
        <taxon>Thermodesulfobacteriota</taxon>
        <taxon>Syntrophia</taxon>
        <taxon>Syntrophales</taxon>
        <taxon>Syntrophaceae</taxon>
        <taxon>Syntrophus</taxon>
    </lineage>
</organism>
<comment type="similarity">
    <text evidence="2 5">Belongs to the RecX family.</text>
</comment>
<keyword evidence="4 5" id="KW-0963">Cytoplasm</keyword>
<name>A0A1H7UQP7_9BACT</name>
<sequence length="172" mass="19953">MIKEGGSGEDSRGKARQKAWRLLQIRPHSERELWKKLRDRGFPPEVLADVLQELKECRYLDDTVYAGQKARHLAMDRLYGNRRIEIILREKGLGADLIAEAMREVRQDFSEDEALRRLIFRRLKGGALPDREDRNFQKIVRSLEGKGFSTGRIFKILKSLKEEEELNDSSGA</sequence>
<keyword evidence="9" id="KW-1185">Reference proteome</keyword>
<dbReference type="OrthoDB" id="9813859at2"/>
<evidence type="ECO:0000256" key="3">
    <source>
        <dbReference type="ARBA" id="ARBA00018111"/>
    </source>
</evidence>
<dbReference type="EMBL" id="FOBS01000002">
    <property type="protein sequence ID" value="SEL99126.1"/>
    <property type="molecule type" value="Genomic_DNA"/>
</dbReference>
<evidence type="ECO:0000313" key="9">
    <source>
        <dbReference type="Proteomes" id="UP000198744"/>
    </source>
</evidence>
<evidence type="ECO:0000313" key="8">
    <source>
        <dbReference type="EMBL" id="SEL99126.1"/>
    </source>
</evidence>
<dbReference type="PANTHER" id="PTHR33602:SF1">
    <property type="entry name" value="REGULATORY PROTEIN RECX FAMILY PROTEIN"/>
    <property type="match status" value="1"/>
</dbReference>
<dbReference type="AlphaFoldDB" id="A0A1H7UQP7"/>
<protein>
    <recommendedName>
        <fullName evidence="3 5">Regulatory protein RecX</fullName>
    </recommendedName>
</protein>
<gene>
    <name evidence="5" type="primary">recX</name>
    <name evidence="8" type="ORF">SAMN04489760_10233</name>
</gene>
<dbReference type="InterPro" id="IPR053924">
    <property type="entry name" value="RecX_HTH_2nd"/>
</dbReference>
<evidence type="ECO:0000256" key="4">
    <source>
        <dbReference type="ARBA" id="ARBA00022490"/>
    </source>
</evidence>
<dbReference type="HAMAP" id="MF_01114">
    <property type="entry name" value="RecX"/>
    <property type="match status" value="1"/>
</dbReference>
<dbReference type="Pfam" id="PF02631">
    <property type="entry name" value="RecX_HTH2"/>
    <property type="match status" value="1"/>
</dbReference>
<dbReference type="STRING" id="43775.SAMN04489760_10233"/>
<comment type="function">
    <text evidence="5">Modulates RecA activity.</text>
</comment>
<dbReference type="GO" id="GO:0006282">
    <property type="term" value="P:regulation of DNA repair"/>
    <property type="evidence" value="ECO:0007669"/>
    <property type="project" value="UniProtKB-UniRule"/>
</dbReference>
<reference evidence="8 9" key="1">
    <citation type="submission" date="2016-10" db="EMBL/GenBank/DDBJ databases">
        <authorList>
            <person name="de Groot N.N."/>
        </authorList>
    </citation>
    <scope>NUCLEOTIDE SEQUENCE [LARGE SCALE GENOMIC DNA]</scope>
    <source>
        <strain evidence="8 9">DSM 8423</strain>
    </source>
</reference>
<proteinExistence type="inferred from homology"/>
<feature type="domain" description="RecX second three-helical" evidence="6">
    <location>
        <begin position="61"/>
        <end position="102"/>
    </location>
</feature>
<evidence type="ECO:0000256" key="2">
    <source>
        <dbReference type="ARBA" id="ARBA00009695"/>
    </source>
</evidence>